<dbReference type="HOGENOM" id="CLU_005318_0_1_1"/>
<evidence type="ECO:0000313" key="7">
    <source>
        <dbReference type="EnsemblMetazoa" id="PHUM018080-PA"/>
    </source>
</evidence>
<dbReference type="InterPro" id="IPR036322">
    <property type="entry name" value="WD40_repeat_dom_sf"/>
</dbReference>
<dbReference type="EC" id="2.7.11.7" evidence="6"/>
<reference evidence="6" key="1">
    <citation type="submission" date="2007-04" db="EMBL/GenBank/DDBJ databases">
        <title>Annotation of Pediculus humanus corporis strain USDA.</title>
        <authorList>
            <person name="Kirkness E."/>
            <person name="Hannick L."/>
            <person name="Hass B."/>
            <person name="Bruggner R."/>
            <person name="Lawson D."/>
            <person name="Bidwell S."/>
            <person name="Joardar V."/>
            <person name="Caler E."/>
            <person name="Walenz B."/>
            <person name="Inman J."/>
            <person name="Schobel S."/>
            <person name="Galinsky K."/>
            <person name="Amedeo P."/>
            <person name="Strausberg R."/>
        </authorList>
    </citation>
    <scope>NUCLEOTIDE SEQUENCE</scope>
    <source>
        <strain evidence="6">USDA</strain>
    </source>
</reference>
<dbReference type="PRINTS" id="PR00320">
    <property type="entry name" value="GPROTEINBRPT"/>
</dbReference>
<feature type="domain" description="Small-subunit processome Utp12" evidence="5">
    <location>
        <begin position="794"/>
        <end position="896"/>
    </location>
</feature>
<sequence>MPITKQYLRYVPSTSFNLINSSECNGIWITLNNQEGRYVATGACENISIWDMNLVEKALVLHGEKTVVTYLIANPNKKSLAAGFRDGTVKTYDLETTETNAVFSGHKSTVTCLAYDSEGHRLASGSNDTNVIVWDTIAESGVCRLCGHTSPVTSISFMTEYNIVLSASKDTSIKFWDLDTNHCFKTLLGHRTEVWSIVLMRNEEFLVTGCGDSELRVWKLSNEKINEPTEDLSLVNDENVEGLTPLHSTKCGSILRSETGRVSTITCDASGKILAVHGNSGTLELFSFVNLALNIFYYTFIIEIFSTDNSIHKDENTDTPALQDIVKRLPVIKVNGKIKSSSLILGKTGELRVLITLNNNSVEVYTLSVDIKQSEPAFRRKIFQQGHHSEVRVVTFSSDNMAIVTGSGDSVKLWNRASTACLRTIKTGYVTTLCMVPGDRHAIAGLKDGQLLILDLNSSDILETIPAHEKEVSSVYLMANQRGCVSGSYDGTVKFWDFDLIEDKNSGLSAKVLSLLHKKTLKVDEAVLCVRLSLNSKYVAVALLDMTVKVFFCDTLKFISLFMLLVLYNRNYFKLHFYGHKLNINCMDISSDSNLIVTGSADRNVKIWGLDFGDCHKSIFAHEDSVTSVQFVPKTHYFFSCGKDGKIKQWDADNFQKIITLNGHFGEAWCLSVSPNGLYVASTGSDRAVRLMLRTEEPLVLEDEAEEERAREEEEQLATDVKTVVKGLGEINLPSRKTVGSEKGAEQILESLEVCKEYLVALDNYEKQVALGNKNAQPPSLPLLMTAYKAKSVEEFMIEILVKIRSSDLEETLLLLPFSSVCELLELFPLLLKNGKCVETIIRVLVFLLKIHHGPIISNQNLLPVIKKCKKIAYKQLNTLKDTVGFNLYGLLYLQRNIELKEGIILFKDATIERKEKVKKRKRKFEAAKRAVLTLT</sequence>
<dbReference type="CDD" id="cd00200">
    <property type="entry name" value="WD40"/>
    <property type="match status" value="2"/>
</dbReference>
<dbReference type="InterPro" id="IPR051570">
    <property type="entry name" value="TBC1_cilium_biogenesis"/>
</dbReference>
<reference evidence="7" key="3">
    <citation type="submission" date="2021-02" db="UniProtKB">
        <authorList>
            <consortium name="EnsemblMetazoa"/>
        </authorList>
    </citation>
    <scope>IDENTIFICATION</scope>
    <source>
        <strain evidence="7">USDA</strain>
    </source>
</reference>
<dbReference type="GO" id="GO:0034388">
    <property type="term" value="C:Pwp2p-containing subcomplex of 90S preribosome"/>
    <property type="evidence" value="ECO:0007669"/>
    <property type="project" value="TreeGrafter"/>
</dbReference>
<dbReference type="InterPro" id="IPR019775">
    <property type="entry name" value="WD40_repeat_CS"/>
</dbReference>
<dbReference type="GO" id="GO:0016905">
    <property type="term" value="F:myosin heavy chain kinase activity"/>
    <property type="evidence" value="ECO:0007669"/>
    <property type="project" value="UniProtKB-EC"/>
</dbReference>
<reference evidence="6" key="2">
    <citation type="submission" date="2007-04" db="EMBL/GenBank/DDBJ databases">
        <title>The genome of the human body louse.</title>
        <authorList>
            <consortium name="The Human Body Louse Genome Consortium"/>
            <person name="Kirkness E."/>
            <person name="Walenz B."/>
            <person name="Hass B."/>
            <person name="Bruggner R."/>
            <person name="Strausberg R."/>
        </authorList>
    </citation>
    <scope>NUCLEOTIDE SEQUENCE</scope>
    <source>
        <strain evidence="6">USDA</strain>
    </source>
</reference>
<accession>E0V9Q5</accession>
<evidence type="ECO:0000313" key="6">
    <source>
        <dbReference type="EMBL" id="EEB10090.1"/>
    </source>
</evidence>
<dbReference type="Pfam" id="PF25173">
    <property type="entry name" value="Beta-prop_WDR3_1st"/>
    <property type="match status" value="1"/>
</dbReference>
<dbReference type="EnsemblMetazoa" id="PHUM018080-RA">
    <property type="protein sequence ID" value="PHUM018080-PA"/>
    <property type="gene ID" value="PHUM018080"/>
</dbReference>
<feature type="repeat" description="WD" evidence="4">
    <location>
        <begin position="384"/>
        <end position="424"/>
    </location>
</feature>
<dbReference type="InterPro" id="IPR001680">
    <property type="entry name" value="WD40_rpt"/>
</dbReference>
<dbReference type="PANTHER" id="PTHR19853:SF0">
    <property type="entry name" value="WD REPEAT-CONTAINING PROTEIN 3"/>
    <property type="match status" value="1"/>
</dbReference>
<feature type="repeat" description="WD" evidence="4">
    <location>
        <begin position="465"/>
        <end position="499"/>
    </location>
</feature>
<dbReference type="GO" id="GO:0030490">
    <property type="term" value="P:maturation of SSU-rRNA"/>
    <property type="evidence" value="ECO:0007669"/>
    <property type="project" value="TreeGrafter"/>
</dbReference>
<keyword evidence="1 4" id="KW-0853">WD repeat</keyword>
<dbReference type="VEuPathDB" id="VectorBase:PHUM018080"/>
<evidence type="ECO:0000256" key="1">
    <source>
        <dbReference type="ARBA" id="ARBA00022574"/>
    </source>
</evidence>
<dbReference type="SMART" id="SM00320">
    <property type="entry name" value="WD40"/>
    <property type="match status" value="13"/>
</dbReference>
<dbReference type="Pfam" id="PF04003">
    <property type="entry name" value="Utp12"/>
    <property type="match status" value="1"/>
</dbReference>
<keyword evidence="6" id="KW-0808">Transferase</keyword>
<dbReference type="PANTHER" id="PTHR19853">
    <property type="entry name" value="WD REPEAT CONTAINING PROTEIN 3 WDR3"/>
    <property type="match status" value="1"/>
</dbReference>
<dbReference type="FunCoup" id="E0V9Q5">
    <property type="interactions" value="2230"/>
</dbReference>
<dbReference type="Pfam" id="PF25172">
    <property type="entry name" value="Beta-prop_WDR3_2nd"/>
    <property type="match status" value="1"/>
</dbReference>
<dbReference type="PROSITE" id="PS50294">
    <property type="entry name" value="WD_REPEATS_REGION"/>
    <property type="match status" value="6"/>
</dbReference>
<dbReference type="Gene3D" id="2.130.10.10">
    <property type="entry name" value="YVTN repeat-like/Quinoprotein amine dehydrogenase"/>
    <property type="match status" value="3"/>
</dbReference>
<feature type="repeat" description="WD" evidence="4">
    <location>
        <begin position="577"/>
        <end position="618"/>
    </location>
</feature>
<dbReference type="InterPro" id="IPR015943">
    <property type="entry name" value="WD40/YVTN_repeat-like_dom_sf"/>
</dbReference>
<proteinExistence type="inferred from homology"/>
<dbReference type="EMBL" id="DS234995">
    <property type="protein sequence ID" value="EEB10090.1"/>
    <property type="molecule type" value="Genomic_DNA"/>
</dbReference>
<dbReference type="FunFam" id="2.130.10.10:FF:000157">
    <property type="entry name" value="WD repeat domain 3"/>
    <property type="match status" value="1"/>
</dbReference>
<dbReference type="eggNOG" id="KOG0306">
    <property type="taxonomic scope" value="Eukaryota"/>
</dbReference>
<protein>
    <submittedName>
        <fullName evidence="6 7">DOM34-interacting protein, putative</fullName>
        <ecNumber evidence="6">2.7.11.7</ecNumber>
    </submittedName>
</protein>
<organism>
    <name type="scientific">Pediculus humanus subsp. corporis</name>
    <name type="common">Body louse</name>
    <dbReference type="NCBI Taxonomy" id="121224"/>
    <lineage>
        <taxon>Eukaryota</taxon>
        <taxon>Metazoa</taxon>
        <taxon>Ecdysozoa</taxon>
        <taxon>Arthropoda</taxon>
        <taxon>Hexapoda</taxon>
        <taxon>Insecta</taxon>
        <taxon>Pterygota</taxon>
        <taxon>Neoptera</taxon>
        <taxon>Paraneoptera</taxon>
        <taxon>Psocodea</taxon>
        <taxon>Troctomorpha</taxon>
        <taxon>Phthiraptera</taxon>
        <taxon>Anoplura</taxon>
        <taxon>Pediculidae</taxon>
        <taxon>Pediculus</taxon>
    </lineage>
</organism>
<name>E0V9Q5_PEDHC</name>
<dbReference type="InterPro" id="IPR020472">
    <property type="entry name" value="WD40_PAC1"/>
</dbReference>
<dbReference type="PROSITE" id="PS50082">
    <property type="entry name" value="WD_REPEATS_2"/>
    <property type="match status" value="8"/>
</dbReference>
<comment type="similarity">
    <text evidence="3">Belongs to the WD repeat WDR3/UTP12 family.</text>
</comment>
<dbReference type="EMBL" id="AAZO01000220">
    <property type="status" value="NOT_ANNOTATED_CDS"/>
    <property type="molecule type" value="Genomic_DNA"/>
</dbReference>
<dbReference type="InterPro" id="IPR007148">
    <property type="entry name" value="SSU_processome_Utp12"/>
</dbReference>
<dbReference type="GO" id="GO:0030515">
    <property type="term" value="F:snoRNA binding"/>
    <property type="evidence" value="ECO:0007669"/>
    <property type="project" value="TreeGrafter"/>
</dbReference>
<dbReference type="GO" id="GO:0032040">
    <property type="term" value="C:small-subunit processome"/>
    <property type="evidence" value="ECO:0007669"/>
    <property type="project" value="TreeGrafter"/>
</dbReference>
<dbReference type="OMA" id="MNIPLTC"/>
<evidence type="ECO:0000256" key="4">
    <source>
        <dbReference type="PROSITE-ProRule" id="PRU00221"/>
    </source>
</evidence>
<dbReference type="OrthoDB" id="407922at2759"/>
<feature type="repeat" description="WD" evidence="4">
    <location>
        <begin position="103"/>
        <end position="135"/>
    </location>
</feature>
<feature type="repeat" description="WD" evidence="4">
    <location>
        <begin position="187"/>
        <end position="228"/>
    </location>
</feature>
<gene>
    <name evidence="7" type="primary">8233790</name>
    <name evidence="6" type="ORF">Phum_PHUM018080</name>
</gene>
<keyword evidence="8" id="KW-1185">Reference proteome</keyword>
<dbReference type="STRING" id="121224.E0V9Q5"/>
<dbReference type="AlphaFoldDB" id="E0V9Q5"/>
<feature type="repeat" description="WD" evidence="4">
    <location>
        <begin position="145"/>
        <end position="186"/>
    </location>
</feature>
<dbReference type="SUPFAM" id="SSF50978">
    <property type="entry name" value="WD40 repeat-like"/>
    <property type="match status" value="2"/>
</dbReference>
<evidence type="ECO:0000313" key="8">
    <source>
        <dbReference type="Proteomes" id="UP000009046"/>
    </source>
</evidence>
<dbReference type="GeneID" id="8233790"/>
<feature type="repeat" description="WD" evidence="4">
    <location>
        <begin position="61"/>
        <end position="102"/>
    </location>
</feature>
<dbReference type="Proteomes" id="UP000009046">
    <property type="component" value="Unassembled WGS sequence"/>
</dbReference>
<evidence type="ECO:0000256" key="2">
    <source>
        <dbReference type="ARBA" id="ARBA00022737"/>
    </source>
</evidence>
<feature type="repeat" description="WD" evidence="4">
    <location>
        <begin position="619"/>
        <end position="660"/>
    </location>
</feature>
<keyword evidence="2" id="KW-0677">Repeat</keyword>
<dbReference type="KEGG" id="phu:Phum_PHUM018080"/>
<dbReference type="CTD" id="8233790"/>
<dbReference type="RefSeq" id="XP_002422828.1">
    <property type="nucleotide sequence ID" value="XM_002422783.1"/>
</dbReference>
<dbReference type="InParanoid" id="E0V9Q5"/>
<evidence type="ECO:0000259" key="5">
    <source>
        <dbReference type="Pfam" id="PF04003"/>
    </source>
</evidence>
<evidence type="ECO:0000256" key="3">
    <source>
        <dbReference type="ARBA" id="ARBA00038229"/>
    </source>
</evidence>
<dbReference type="PROSITE" id="PS00678">
    <property type="entry name" value="WD_REPEATS_1"/>
    <property type="match status" value="2"/>
</dbReference>